<evidence type="ECO:0000256" key="1">
    <source>
        <dbReference type="ARBA" id="ARBA00023125"/>
    </source>
</evidence>
<proteinExistence type="predicted"/>
<comment type="caution">
    <text evidence="4">The sequence shown here is derived from an EMBL/GenBank/DDBJ whole genome shotgun (WGS) entry which is preliminary data.</text>
</comment>
<dbReference type="Proteomes" id="UP000016568">
    <property type="component" value="Unassembled WGS sequence"/>
</dbReference>
<reference evidence="4 5" key="1">
    <citation type="submission" date="2013-09" db="EMBL/GenBank/DDBJ databases">
        <title>Whole genome shotgun sequence of Novosphingobium tardaugens NBRC 16725.</title>
        <authorList>
            <person name="Isaki S."/>
            <person name="Hosoyama A."/>
            <person name="Tsuchikane K."/>
            <person name="Katsumata H."/>
            <person name="Ando Y."/>
            <person name="Yamazaki S."/>
            <person name="Fujita N."/>
        </authorList>
    </citation>
    <scope>NUCLEOTIDE SEQUENCE [LARGE SCALE GENOMIC DNA]</scope>
    <source>
        <strain evidence="4 5">NBRC 16725</strain>
    </source>
</reference>
<dbReference type="OrthoDB" id="5526106at2"/>
<feature type="region of interest" description="Disordered" evidence="2">
    <location>
        <begin position="193"/>
        <end position="212"/>
    </location>
</feature>
<dbReference type="SUPFAM" id="SSF46689">
    <property type="entry name" value="Homeodomain-like"/>
    <property type="match status" value="1"/>
</dbReference>
<keyword evidence="1" id="KW-0238">DNA-binding</keyword>
<evidence type="ECO:0000313" key="5">
    <source>
        <dbReference type="Proteomes" id="UP000016568"/>
    </source>
</evidence>
<evidence type="ECO:0000259" key="3">
    <source>
        <dbReference type="Pfam" id="PF00440"/>
    </source>
</evidence>
<dbReference type="AlphaFoldDB" id="U2YHL7"/>
<keyword evidence="5" id="KW-1185">Reference proteome</keyword>
<feature type="domain" description="HTH tetR-type" evidence="3">
    <location>
        <begin position="17"/>
        <end position="61"/>
    </location>
</feature>
<dbReference type="Gene3D" id="1.10.357.10">
    <property type="entry name" value="Tetracycline Repressor, domain 2"/>
    <property type="match status" value="1"/>
</dbReference>
<accession>U2YHL7</accession>
<dbReference type="eggNOG" id="COG1309">
    <property type="taxonomic scope" value="Bacteria"/>
</dbReference>
<gene>
    <name evidence="4" type="ORF">NT2_01_04210</name>
</gene>
<organism evidence="4 5">
    <name type="scientific">Caenibius tardaugens NBRC 16725</name>
    <dbReference type="NCBI Taxonomy" id="1219035"/>
    <lineage>
        <taxon>Bacteria</taxon>
        <taxon>Pseudomonadati</taxon>
        <taxon>Pseudomonadota</taxon>
        <taxon>Alphaproteobacteria</taxon>
        <taxon>Sphingomonadales</taxon>
        <taxon>Erythrobacteraceae</taxon>
        <taxon>Caenibius</taxon>
    </lineage>
</organism>
<dbReference type="RefSeq" id="WP_021688557.1">
    <property type="nucleotide sequence ID" value="NZ_BASZ01000001.1"/>
</dbReference>
<dbReference type="InterPro" id="IPR001647">
    <property type="entry name" value="HTH_TetR"/>
</dbReference>
<sequence length="212" mass="23305">MSTKKRFSTAEIRSVALQAAEAILIENGPQAVTLKAVAERIDRTHVNLLHHFGSATGLHEALAEYMAERHCTRIIQAITALNEGRCDVRQMVEELFDSNSEHGGMQLMTWLLLTGNQGKLDPVMQALKDHIDKLAESWGGGEHIVNLAIITHLFAMGDAVIGESITRTFAVPRDRPRDLLTKFVEDWLQATVGRTSGPMPPHAPPKVSLAAE</sequence>
<evidence type="ECO:0000256" key="2">
    <source>
        <dbReference type="SAM" id="MobiDB-lite"/>
    </source>
</evidence>
<dbReference type="Pfam" id="PF00440">
    <property type="entry name" value="TetR_N"/>
    <property type="match status" value="1"/>
</dbReference>
<name>U2YHL7_9SPHN</name>
<dbReference type="InterPro" id="IPR009057">
    <property type="entry name" value="Homeodomain-like_sf"/>
</dbReference>
<evidence type="ECO:0000313" key="4">
    <source>
        <dbReference type="EMBL" id="GAD47650.1"/>
    </source>
</evidence>
<dbReference type="KEGG" id="ntd:EGO55_15025"/>
<dbReference type="GO" id="GO:0003677">
    <property type="term" value="F:DNA binding"/>
    <property type="evidence" value="ECO:0007669"/>
    <property type="project" value="UniProtKB-KW"/>
</dbReference>
<protein>
    <recommendedName>
        <fullName evidence="3">HTH tetR-type domain-containing protein</fullName>
    </recommendedName>
</protein>
<dbReference type="EMBL" id="BASZ01000001">
    <property type="protein sequence ID" value="GAD47650.1"/>
    <property type="molecule type" value="Genomic_DNA"/>
</dbReference>